<organism evidence="1">
    <name type="scientific">marine sediment metagenome</name>
    <dbReference type="NCBI Taxonomy" id="412755"/>
    <lineage>
        <taxon>unclassified sequences</taxon>
        <taxon>metagenomes</taxon>
        <taxon>ecological metagenomes</taxon>
    </lineage>
</organism>
<name>A0A0F9NGE0_9ZZZZ</name>
<reference evidence="1" key="1">
    <citation type="journal article" date="2015" name="Nature">
        <title>Complex archaea that bridge the gap between prokaryotes and eukaryotes.</title>
        <authorList>
            <person name="Spang A."/>
            <person name="Saw J.H."/>
            <person name="Jorgensen S.L."/>
            <person name="Zaremba-Niedzwiedzka K."/>
            <person name="Martijn J."/>
            <person name="Lind A.E."/>
            <person name="van Eijk R."/>
            <person name="Schleper C."/>
            <person name="Guy L."/>
            <person name="Ettema T.J."/>
        </authorList>
    </citation>
    <scope>NUCLEOTIDE SEQUENCE</scope>
</reference>
<accession>A0A0F9NGE0</accession>
<protein>
    <submittedName>
        <fullName evidence="1">Uncharacterized protein</fullName>
    </submittedName>
</protein>
<evidence type="ECO:0000313" key="1">
    <source>
        <dbReference type="EMBL" id="KKN18620.1"/>
    </source>
</evidence>
<comment type="caution">
    <text evidence="1">The sequence shown here is derived from an EMBL/GenBank/DDBJ whole genome shotgun (WGS) entry which is preliminary data.</text>
</comment>
<proteinExistence type="predicted"/>
<dbReference type="AlphaFoldDB" id="A0A0F9NGE0"/>
<sequence length="71" mass="8426">MSPSKTSTTEKDTKMKEKIEARLRKLEKINLQIMTENFEISNKIKVIEILHKSIFDFLDDLFKKIKELKAK</sequence>
<dbReference type="EMBL" id="LAZR01003408">
    <property type="protein sequence ID" value="KKN18620.1"/>
    <property type="molecule type" value="Genomic_DNA"/>
</dbReference>
<gene>
    <name evidence="1" type="ORF">LCGC14_0953750</name>
</gene>